<dbReference type="SUPFAM" id="SSF55729">
    <property type="entry name" value="Acyl-CoA N-acyltransferases (Nat)"/>
    <property type="match status" value="1"/>
</dbReference>
<accession>A0A4Z0BYM1</accession>
<evidence type="ECO:0000313" key="1">
    <source>
        <dbReference type="EMBL" id="TFZ04071.1"/>
    </source>
</evidence>
<reference evidence="1 2" key="1">
    <citation type="submission" date="2019-03" db="EMBL/GenBank/DDBJ databases">
        <title>Ramlibacter sp. 18x22-1, whole genome shotgun sequence.</title>
        <authorList>
            <person name="Zhang X."/>
            <person name="Feng G."/>
            <person name="Zhu H."/>
        </authorList>
    </citation>
    <scope>NUCLEOTIDE SEQUENCE [LARGE SCALE GENOMIC DNA]</scope>
    <source>
        <strain evidence="1 2">18x22-1</strain>
    </source>
</reference>
<keyword evidence="2" id="KW-1185">Reference proteome</keyword>
<dbReference type="InterPro" id="IPR016181">
    <property type="entry name" value="Acyl_CoA_acyltransferase"/>
</dbReference>
<dbReference type="RefSeq" id="WP_135249696.1">
    <property type="nucleotide sequence ID" value="NZ_SMLK01000002.1"/>
</dbReference>
<dbReference type="GO" id="GO:0016740">
    <property type="term" value="F:transferase activity"/>
    <property type="evidence" value="ECO:0007669"/>
    <property type="project" value="UniProtKB-KW"/>
</dbReference>
<organism evidence="1 2">
    <name type="scientific">Ramlibacter humi</name>
    <dbReference type="NCBI Taxonomy" id="2530451"/>
    <lineage>
        <taxon>Bacteria</taxon>
        <taxon>Pseudomonadati</taxon>
        <taxon>Pseudomonadota</taxon>
        <taxon>Betaproteobacteria</taxon>
        <taxon>Burkholderiales</taxon>
        <taxon>Comamonadaceae</taxon>
        <taxon>Ramlibacter</taxon>
    </lineage>
</organism>
<sequence>MGIERVSASEAEALLGGLPLPLLPATLQPGYIEAEARRVPDVETAYLVFRDGGATWLHAPHLGRVPGTEWRDASSPYGYGGPLSSSDDGEFLRAAWQAYAEWMRGHGVVVEYIRFHPVLRNERHYGGHVEDNREVVMVDLSTDFPAGYAPRVRQVLKKADRAPIAYREVPLADAVPRFGAFYRAAMIALQADPSFLFEDSYFRHLAAIPGARLALCTAAGQPDDWLAAALVLDGRGVREYHLAGSTAAGRQCGAATFVLHQAALSARASGLQCLYLGGGSDRRPDNSLLYFKGGFGAGRWLYRTGWWVFDEERYSQVKKLFPAELAAHPDRPIFHRRV</sequence>
<dbReference type="AlphaFoldDB" id="A0A4Z0BYM1"/>
<dbReference type="Gene3D" id="3.40.630.30">
    <property type="match status" value="1"/>
</dbReference>
<comment type="caution">
    <text evidence="1">The sequence shown here is derived from an EMBL/GenBank/DDBJ whole genome shotgun (WGS) entry which is preliminary data.</text>
</comment>
<keyword evidence="1" id="KW-0808">Transferase</keyword>
<evidence type="ECO:0000313" key="2">
    <source>
        <dbReference type="Proteomes" id="UP000297839"/>
    </source>
</evidence>
<dbReference type="EMBL" id="SMLK01000002">
    <property type="protein sequence ID" value="TFZ04071.1"/>
    <property type="molecule type" value="Genomic_DNA"/>
</dbReference>
<proteinExistence type="predicted"/>
<gene>
    <name evidence="1" type="ORF">EZ216_10575</name>
</gene>
<dbReference type="OrthoDB" id="9785911at2"/>
<protein>
    <submittedName>
        <fullName evidence="1">GNAT family N-acetyltransferase</fullName>
    </submittedName>
</protein>
<name>A0A4Z0BYM1_9BURK</name>
<dbReference type="Proteomes" id="UP000297839">
    <property type="component" value="Unassembled WGS sequence"/>
</dbReference>